<dbReference type="SUPFAM" id="SSF51905">
    <property type="entry name" value="FAD/NAD(P)-binding domain"/>
    <property type="match status" value="1"/>
</dbReference>
<dbReference type="AlphaFoldDB" id="A0A0F9PRW6"/>
<evidence type="ECO:0000259" key="1">
    <source>
        <dbReference type="Pfam" id="PF01266"/>
    </source>
</evidence>
<sequence>MRTELKEALHGSKNMPLWLDRSDRPHTAPCLSARVETELAIVGAGFTGLWAALLAKEAHPDLDVVLIEAGSVGDGASGRNGGCVSTTLTHYQSNRDLGLPEGEPEMATLGRQNAEGFLDDLKRYRMQVDYEPTGYLHVAVQADQIRALQALYELDQKSGTASVLLDREAVQKEVASPAFLAGHWDKQTRLGILHPGKLVDGLREAACKRGVSLYENSPLTQLAAADSGSDILLTSAHGQIRARKVLLATHAYPSLIPQTRCSLMAPIWEYALATEPLSEAQMASIAWSGRQCISGEENFFHYYRLTSDNRIMIGGGVPDFFLSNSGRFIDQDDPASFEGIAFYFFTIFPQLKGLRFSHRWSGAIGASRDHSLHFGQAMNDRVVWVQGYSGQGVTPCRFGARGGLALLGLGETELARLAFVQRRPVHWPPHLLRWLGANVTFSALEKADRNQGKKGLWLKMLDRTGFGIKI</sequence>
<gene>
    <name evidence="2" type="ORF">LCGC14_0809120</name>
</gene>
<dbReference type="PANTHER" id="PTHR13847:SF281">
    <property type="entry name" value="FAD DEPENDENT OXIDOREDUCTASE DOMAIN-CONTAINING PROTEIN"/>
    <property type="match status" value="1"/>
</dbReference>
<organism evidence="2">
    <name type="scientific">marine sediment metagenome</name>
    <dbReference type="NCBI Taxonomy" id="412755"/>
    <lineage>
        <taxon>unclassified sequences</taxon>
        <taxon>metagenomes</taxon>
        <taxon>ecological metagenomes</taxon>
    </lineage>
</organism>
<dbReference type="InterPro" id="IPR006076">
    <property type="entry name" value="FAD-dep_OxRdtase"/>
</dbReference>
<feature type="domain" description="FAD dependent oxidoreductase" evidence="1">
    <location>
        <begin position="39"/>
        <end position="396"/>
    </location>
</feature>
<name>A0A0F9PRW6_9ZZZZ</name>
<accession>A0A0F9PRW6</accession>
<evidence type="ECO:0000313" key="2">
    <source>
        <dbReference type="EMBL" id="KKN32909.1"/>
    </source>
</evidence>
<dbReference type="Gene3D" id="3.30.9.10">
    <property type="entry name" value="D-Amino Acid Oxidase, subunit A, domain 2"/>
    <property type="match status" value="1"/>
</dbReference>
<proteinExistence type="predicted"/>
<dbReference type="Gene3D" id="3.50.50.60">
    <property type="entry name" value="FAD/NAD(P)-binding domain"/>
    <property type="match status" value="1"/>
</dbReference>
<reference evidence="2" key="1">
    <citation type="journal article" date="2015" name="Nature">
        <title>Complex archaea that bridge the gap between prokaryotes and eukaryotes.</title>
        <authorList>
            <person name="Spang A."/>
            <person name="Saw J.H."/>
            <person name="Jorgensen S.L."/>
            <person name="Zaremba-Niedzwiedzka K."/>
            <person name="Martijn J."/>
            <person name="Lind A.E."/>
            <person name="van Eijk R."/>
            <person name="Schleper C."/>
            <person name="Guy L."/>
            <person name="Ettema T.J."/>
        </authorList>
    </citation>
    <scope>NUCLEOTIDE SEQUENCE</scope>
</reference>
<dbReference type="InterPro" id="IPR036188">
    <property type="entry name" value="FAD/NAD-bd_sf"/>
</dbReference>
<protein>
    <recommendedName>
        <fullName evidence="1">FAD dependent oxidoreductase domain-containing protein</fullName>
    </recommendedName>
</protein>
<dbReference type="GO" id="GO:0005737">
    <property type="term" value="C:cytoplasm"/>
    <property type="evidence" value="ECO:0007669"/>
    <property type="project" value="TreeGrafter"/>
</dbReference>
<dbReference type="Pfam" id="PF01266">
    <property type="entry name" value="DAO"/>
    <property type="match status" value="1"/>
</dbReference>
<comment type="caution">
    <text evidence="2">The sequence shown here is derived from an EMBL/GenBank/DDBJ whole genome shotgun (WGS) entry which is preliminary data.</text>
</comment>
<dbReference type="EMBL" id="LAZR01002220">
    <property type="protein sequence ID" value="KKN32909.1"/>
    <property type="molecule type" value="Genomic_DNA"/>
</dbReference>
<dbReference type="PANTHER" id="PTHR13847">
    <property type="entry name" value="SARCOSINE DEHYDROGENASE-RELATED"/>
    <property type="match status" value="1"/>
</dbReference>